<organism evidence="2 3">
    <name type="scientific">Rhodocytophaga aerolata</name>
    <dbReference type="NCBI Taxonomy" id="455078"/>
    <lineage>
        <taxon>Bacteria</taxon>
        <taxon>Pseudomonadati</taxon>
        <taxon>Bacteroidota</taxon>
        <taxon>Cytophagia</taxon>
        <taxon>Cytophagales</taxon>
        <taxon>Rhodocytophagaceae</taxon>
        <taxon>Rhodocytophaga</taxon>
    </lineage>
</organism>
<accession>A0ABT8RBN7</accession>
<keyword evidence="3" id="KW-1185">Reference proteome</keyword>
<reference evidence="2" key="1">
    <citation type="submission" date="2023-07" db="EMBL/GenBank/DDBJ databases">
        <title>The genome sequence of Rhodocytophaga aerolata KACC 12507.</title>
        <authorList>
            <person name="Zhang X."/>
        </authorList>
    </citation>
    <scope>NUCLEOTIDE SEQUENCE</scope>
    <source>
        <strain evidence="2">KACC 12507</strain>
    </source>
</reference>
<evidence type="ECO:0000256" key="1">
    <source>
        <dbReference type="SAM" id="MobiDB-lite"/>
    </source>
</evidence>
<dbReference type="EMBL" id="JAUKPO010000020">
    <property type="protein sequence ID" value="MDO1449522.1"/>
    <property type="molecule type" value="Genomic_DNA"/>
</dbReference>
<comment type="caution">
    <text evidence="2">The sequence shown here is derived from an EMBL/GenBank/DDBJ whole genome shotgun (WGS) entry which is preliminary data.</text>
</comment>
<gene>
    <name evidence="2" type="ORF">Q0590_24815</name>
</gene>
<dbReference type="Gene3D" id="1.20.5.2280">
    <property type="match status" value="1"/>
</dbReference>
<protein>
    <submittedName>
        <fullName evidence="2">Uncharacterized protein</fullName>
    </submittedName>
</protein>
<dbReference type="RefSeq" id="WP_302040326.1">
    <property type="nucleotide sequence ID" value="NZ_JAUKPO010000020.1"/>
</dbReference>
<feature type="compositionally biased region" description="Basic residues" evidence="1">
    <location>
        <begin position="82"/>
        <end position="93"/>
    </location>
</feature>
<dbReference type="Proteomes" id="UP001168528">
    <property type="component" value="Unassembled WGS sequence"/>
</dbReference>
<feature type="region of interest" description="Disordered" evidence="1">
    <location>
        <begin position="71"/>
        <end position="116"/>
    </location>
</feature>
<evidence type="ECO:0000313" key="2">
    <source>
        <dbReference type="EMBL" id="MDO1449522.1"/>
    </source>
</evidence>
<name>A0ABT8RBN7_9BACT</name>
<evidence type="ECO:0000313" key="3">
    <source>
        <dbReference type="Proteomes" id="UP001168528"/>
    </source>
</evidence>
<sequence>MSTPVTGIKARYESIDFSKIKNAAIIKELKELAQRTEAFSDIDLIEIEAENFHLLEAYMEKNFPEALGIKSTVPKKNSSKPAAKKPAPKKPAFKKAPVAKVSKDRPAKPSKKQKTLEELRAEDKYFEDCKLAIRDRNNQKKLAKLNEYKEKRITTLREKVDLTDSELEEKIAQVQAMSYQDAFSIKKSVTARVTDHVFSMFEEVVKTNANLAAANDELKGEDKSHRFKGIVRKELAYYVDTLLPRLHVSLTGSKANSYIEDFMQKGSRLIDEVVAKLDKKFAKKEVKAAA</sequence>
<proteinExistence type="predicted"/>